<dbReference type="EMBL" id="CP001751">
    <property type="protein sequence ID" value="ADE38778.1"/>
    <property type="molecule type" value="Genomic_DNA"/>
</dbReference>
<keyword evidence="2" id="KW-0812">Transmembrane</keyword>
<feature type="transmembrane region" description="Helical" evidence="2">
    <location>
        <begin position="133"/>
        <end position="160"/>
    </location>
</feature>
<dbReference type="HOGENOM" id="CLU_102912_0_0_5"/>
<evidence type="ECO:0000313" key="5">
    <source>
        <dbReference type="Proteomes" id="UP000007460"/>
    </source>
</evidence>
<dbReference type="OrthoDB" id="7360463at2"/>
<accession>D5BR81</accession>
<dbReference type="eggNOG" id="COG3216">
    <property type="taxonomic scope" value="Bacteria"/>
</dbReference>
<keyword evidence="2" id="KW-0472">Membrane</keyword>
<dbReference type="PANTHER" id="PTHR40547">
    <property type="entry name" value="SLL0298 PROTEIN"/>
    <property type="match status" value="1"/>
</dbReference>
<dbReference type="Pfam" id="PF09835">
    <property type="entry name" value="DUF2062"/>
    <property type="match status" value="1"/>
</dbReference>
<evidence type="ECO:0000256" key="1">
    <source>
        <dbReference type="SAM" id="MobiDB-lite"/>
    </source>
</evidence>
<evidence type="ECO:0000259" key="3">
    <source>
        <dbReference type="Pfam" id="PF09835"/>
    </source>
</evidence>
<feature type="domain" description="DUF2062" evidence="3">
    <location>
        <begin position="26"/>
        <end position="168"/>
    </location>
</feature>
<evidence type="ECO:0000256" key="2">
    <source>
        <dbReference type="SAM" id="Phobius"/>
    </source>
</evidence>
<dbReference type="InterPro" id="IPR018639">
    <property type="entry name" value="DUF2062"/>
</dbReference>
<protein>
    <recommendedName>
        <fullName evidence="3">DUF2062 domain-containing protein</fullName>
    </recommendedName>
</protein>
<dbReference type="STRING" id="488538.SAR116_0535"/>
<dbReference type="AlphaFoldDB" id="D5BR81"/>
<keyword evidence="5" id="KW-1185">Reference proteome</keyword>
<name>D5BR81_PUNMI</name>
<dbReference type="RefSeq" id="WP_013045407.1">
    <property type="nucleotide sequence ID" value="NC_014010.1"/>
</dbReference>
<dbReference type="KEGG" id="apb:SAR116_0535"/>
<organism evidence="4 5">
    <name type="scientific">Puniceispirillum marinum (strain IMCC1322)</name>
    <dbReference type="NCBI Taxonomy" id="488538"/>
    <lineage>
        <taxon>Bacteria</taxon>
        <taxon>Pseudomonadati</taxon>
        <taxon>Pseudomonadota</taxon>
        <taxon>Alphaproteobacteria</taxon>
        <taxon>Candidatus Puniceispirillales</taxon>
        <taxon>Candidatus Puniceispirillaceae</taxon>
        <taxon>Candidatus Puniceispirillum</taxon>
    </lineage>
</organism>
<evidence type="ECO:0000313" key="4">
    <source>
        <dbReference type="EMBL" id="ADE38778.1"/>
    </source>
</evidence>
<reference evidence="4 5" key="1">
    <citation type="journal article" date="2010" name="J. Bacteriol.">
        <title>Complete genome sequence of "Candidatus Puniceispirillum marinum" IMCC1322, a representative of the SAR116 clade in the Alphaproteobacteria.</title>
        <authorList>
            <person name="Oh H.M."/>
            <person name="Kwon K.K."/>
            <person name="Kang I."/>
            <person name="Kang S.G."/>
            <person name="Lee J.H."/>
            <person name="Kim S.J."/>
            <person name="Cho J.C."/>
        </authorList>
    </citation>
    <scope>NUCLEOTIDE SEQUENCE [LARGE SCALE GENOMIC DNA]</scope>
    <source>
        <strain evidence="4 5">IMCC1322</strain>
    </source>
</reference>
<gene>
    <name evidence="4" type="ordered locus">SAR116_0535</name>
</gene>
<keyword evidence="2" id="KW-1133">Transmembrane helix</keyword>
<feature type="compositionally biased region" description="Basic and acidic residues" evidence="1">
    <location>
        <begin position="186"/>
        <end position="206"/>
    </location>
</feature>
<feature type="region of interest" description="Disordered" evidence="1">
    <location>
        <begin position="178"/>
        <end position="206"/>
    </location>
</feature>
<dbReference type="PANTHER" id="PTHR40547:SF1">
    <property type="entry name" value="SLL0298 PROTEIN"/>
    <property type="match status" value="1"/>
</dbReference>
<sequence length="206" mass="23273">MFRRRNPLTRLSQLRGVIWPERGFRRLFAYLMQRVVRTPGSTSSIAVSLSFGVAISFTPFIGFHLILAAVLTSLARGNVLVSAIGTFIGNPWTFPLIWYADYELGIFILRILGFDFSQQLLSLDQFSSHPTDLLLPLTLGGFVLGAISWFTTYGAAYWAIDAWRQHRAKRIMEAKLRRAQATRGTGADKTHDTPTKFDQKTDQDTK</sequence>
<proteinExistence type="predicted"/>
<dbReference type="Proteomes" id="UP000007460">
    <property type="component" value="Chromosome"/>
</dbReference>